<feature type="domain" description="Glycosyl transferase family 1" evidence="1">
    <location>
        <begin position="179"/>
        <end position="344"/>
    </location>
</feature>
<dbReference type="InterPro" id="IPR050194">
    <property type="entry name" value="Glycosyltransferase_grp1"/>
</dbReference>
<dbReference type="InterPro" id="IPR001296">
    <property type="entry name" value="Glyco_trans_1"/>
</dbReference>
<evidence type="ECO:0000259" key="1">
    <source>
        <dbReference type="Pfam" id="PF00534"/>
    </source>
</evidence>
<evidence type="ECO:0000313" key="4">
    <source>
        <dbReference type="Proteomes" id="UP001220962"/>
    </source>
</evidence>
<dbReference type="InterPro" id="IPR028098">
    <property type="entry name" value="Glyco_trans_4-like_N"/>
</dbReference>
<dbReference type="Proteomes" id="UP001220962">
    <property type="component" value="Chromosome"/>
</dbReference>
<dbReference type="SUPFAM" id="SSF53756">
    <property type="entry name" value="UDP-Glycosyltransferase/glycogen phosphorylase"/>
    <property type="match status" value="1"/>
</dbReference>
<feature type="domain" description="Glycosyltransferase subfamily 4-like N-terminal" evidence="2">
    <location>
        <begin position="24"/>
        <end position="171"/>
    </location>
</feature>
<dbReference type="EMBL" id="CP118101">
    <property type="protein sequence ID" value="WDH83789.1"/>
    <property type="molecule type" value="Genomic_DNA"/>
</dbReference>
<evidence type="ECO:0000259" key="2">
    <source>
        <dbReference type="Pfam" id="PF13439"/>
    </source>
</evidence>
<dbReference type="PANTHER" id="PTHR45947:SF3">
    <property type="entry name" value="SULFOQUINOVOSYL TRANSFERASE SQD2"/>
    <property type="match status" value="1"/>
</dbReference>
<name>A0AAX3N522_9BACL</name>
<protein>
    <submittedName>
        <fullName evidence="3">Glycosyltransferase family 4 protein</fullName>
    </submittedName>
</protein>
<reference evidence="3" key="1">
    <citation type="submission" date="2023-02" db="EMBL/GenBank/DDBJ databases">
        <title>Pathogen: clinical or host-associated sample.</title>
        <authorList>
            <person name="Hergert J."/>
            <person name="Casey R."/>
            <person name="Wagner J."/>
            <person name="Young E.L."/>
            <person name="Oakeson K.F."/>
        </authorList>
    </citation>
    <scope>NUCLEOTIDE SEQUENCE</scope>
    <source>
        <strain evidence="3">2022CK-00830</strain>
    </source>
</reference>
<dbReference type="Gene3D" id="3.40.50.2000">
    <property type="entry name" value="Glycogen Phosphorylase B"/>
    <property type="match status" value="2"/>
</dbReference>
<proteinExistence type="predicted"/>
<organism evidence="3 4">
    <name type="scientific">Paenibacillus urinalis</name>
    <dbReference type="NCBI Taxonomy" id="521520"/>
    <lineage>
        <taxon>Bacteria</taxon>
        <taxon>Bacillati</taxon>
        <taxon>Bacillota</taxon>
        <taxon>Bacilli</taxon>
        <taxon>Bacillales</taxon>
        <taxon>Paenibacillaceae</taxon>
        <taxon>Paenibacillus</taxon>
    </lineage>
</organism>
<gene>
    <name evidence="3" type="ORF">PUW23_06060</name>
</gene>
<dbReference type="PANTHER" id="PTHR45947">
    <property type="entry name" value="SULFOQUINOVOSYL TRANSFERASE SQD2"/>
    <property type="match status" value="1"/>
</dbReference>
<dbReference type="CDD" id="cd03801">
    <property type="entry name" value="GT4_PimA-like"/>
    <property type="match status" value="1"/>
</dbReference>
<sequence length="374" mass="42862">MNSNSILFINSGKLPMPPVSGGAVQQVLYNIAKGLVEQNYKVGVLTFQTNDSRIQEDKCIDWYHLEKEVGSGSIKDIIKSVKLIKNSLRNIPSSKYQTVVIFDPYMAPILKSWNKDVRIIWSVHNTRRKSAFFIKYWTKNVDMVISVSEFLKKSIDSVISKGIQNFVIYNPLPDSFLEEKDNKMNFKKRNTILFCGRLVEEKGLHILIQALEKLPDQIKREINLGIAGATHFLGSNENDYTRRLKTLLDMSKIKYEMLGYIDNEKLIDVYDMYEILVVPSNWDEPATLVAAEGQARNCILVATNAGGLPEMVAPQFKELIANKGDVISLRNSISRALEIANNNENQLNSVRYWLRENLSIETRINRWIEVLNRR</sequence>
<dbReference type="Pfam" id="PF13439">
    <property type="entry name" value="Glyco_transf_4"/>
    <property type="match status" value="1"/>
</dbReference>
<dbReference type="RefSeq" id="WP_274359668.1">
    <property type="nucleotide sequence ID" value="NZ_CP118101.1"/>
</dbReference>
<evidence type="ECO:0000313" key="3">
    <source>
        <dbReference type="EMBL" id="WDH83789.1"/>
    </source>
</evidence>
<dbReference type="GO" id="GO:0016757">
    <property type="term" value="F:glycosyltransferase activity"/>
    <property type="evidence" value="ECO:0007669"/>
    <property type="project" value="InterPro"/>
</dbReference>
<accession>A0AAX3N522</accession>
<dbReference type="Pfam" id="PF00534">
    <property type="entry name" value="Glycos_transf_1"/>
    <property type="match status" value="1"/>
</dbReference>
<dbReference type="AlphaFoldDB" id="A0AAX3N522"/>